<evidence type="ECO:0000313" key="1">
    <source>
        <dbReference type="EMBL" id="KAI9396984.1"/>
    </source>
</evidence>
<sequence length="42" mass="4492">MHANMLPLSAFAPASFAFVLFLTPQTKSSSVDTVCGTIRYGN</sequence>
<proteinExistence type="predicted"/>
<reference evidence="1 2" key="1">
    <citation type="journal article" date="2006" name="Science">
        <title>The genome of black cottonwood, Populus trichocarpa (Torr. &amp; Gray).</title>
        <authorList>
            <person name="Tuskan G.A."/>
            <person name="Difazio S."/>
            <person name="Jansson S."/>
            <person name="Bohlmann J."/>
            <person name="Grigoriev I."/>
            <person name="Hellsten U."/>
            <person name="Putnam N."/>
            <person name="Ralph S."/>
            <person name="Rombauts S."/>
            <person name="Salamov A."/>
            <person name="Schein J."/>
            <person name="Sterck L."/>
            <person name="Aerts A."/>
            <person name="Bhalerao R.R."/>
            <person name="Bhalerao R.P."/>
            <person name="Blaudez D."/>
            <person name="Boerjan W."/>
            <person name="Brun A."/>
            <person name="Brunner A."/>
            <person name="Busov V."/>
            <person name="Campbell M."/>
            <person name="Carlson J."/>
            <person name="Chalot M."/>
            <person name="Chapman J."/>
            <person name="Chen G.L."/>
            <person name="Cooper D."/>
            <person name="Coutinho P.M."/>
            <person name="Couturier J."/>
            <person name="Covert S."/>
            <person name="Cronk Q."/>
            <person name="Cunningham R."/>
            <person name="Davis J."/>
            <person name="Degroeve S."/>
            <person name="Dejardin A."/>
            <person name="Depamphilis C."/>
            <person name="Detter J."/>
            <person name="Dirks B."/>
            <person name="Dubchak I."/>
            <person name="Duplessis S."/>
            <person name="Ehlting J."/>
            <person name="Ellis B."/>
            <person name="Gendler K."/>
            <person name="Goodstein D."/>
            <person name="Gribskov M."/>
            <person name="Grimwood J."/>
            <person name="Groover A."/>
            <person name="Gunter L."/>
            <person name="Hamberger B."/>
            <person name="Heinze B."/>
            <person name="Helariutta Y."/>
            <person name="Henrissat B."/>
            <person name="Holligan D."/>
            <person name="Holt R."/>
            <person name="Huang W."/>
            <person name="Islam-Faridi N."/>
            <person name="Jones S."/>
            <person name="Jones-Rhoades M."/>
            <person name="Jorgensen R."/>
            <person name="Joshi C."/>
            <person name="Kangasjarvi J."/>
            <person name="Karlsson J."/>
            <person name="Kelleher C."/>
            <person name="Kirkpatrick R."/>
            <person name="Kirst M."/>
            <person name="Kohler A."/>
            <person name="Kalluri U."/>
            <person name="Larimer F."/>
            <person name="Leebens-Mack J."/>
            <person name="Leple J.C."/>
            <person name="Locascio P."/>
            <person name="Lou Y."/>
            <person name="Lucas S."/>
            <person name="Martin F."/>
            <person name="Montanini B."/>
            <person name="Napoli C."/>
            <person name="Nelson D.R."/>
            <person name="Nelson C."/>
            <person name="Nieminen K."/>
            <person name="Nilsson O."/>
            <person name="Pereda V."/>
            <person name="Peter G."/>
            <person name="Philippe R."/>
            <person name="Pilate G."/>
            <person name="Poliakov A."/>
            <person name="Razumovskaya J."/>
            <person name="Richardson P."/>
            <person name="Rinaldi C."/>
            <person name="Ritland K."/>
            <person name="Rouze P."/>
            <person name="Ryaboy D."/>
            <person name="Schmutz J."/>
            <person name="Schrader J."/>
            <person name="Segerman B."/>
            <person name="Shin H."/>
            <person name="Siddiqui A."/>
            <person name="Sterky F."/>
            <person name="Terry A."/>
            <person name="Tsai C.J."/>
            <person name="Uberbacher E."/>
            <person name="Unneberg P."/>
            <person name="Vahala J."/>
            <person name="Wall K."/>
            <person name="Wessler S."/>
            <person name="Yang G."/>
            <person name="Yin T."/>
            <person name="Douglas C."/>
            <person name="Marra M."/>
            <person name="Sandberg G."/>
            <person name="Van de Peer Y."/>
            <person name="Rokhsar D."/>
        </authorList>
    </citation>
    <scope>NUCLEOTIDE SEQUENCE [LARGE SCALE GENOMIC DNA]</scope>
    <source>
        <strain evidence="2">cv. Nisqually</strain>
    </source>
</reference>
<protein>
    <submittedName>
        <fullName evidence="1">Uncharacterized protein</fullName>
    </submittedName>
</protein>
<name>A0ACC0T605_POPTR</name>
<dbReference type="Proteomes" id="UP000006729">
    <property type="component" value="Chromosome 4"/>
</dbReference>
<keyword evidence="2" id="KW-1185">Reference proteome</keyword>
<dbReference type="EMBL" id="CM009293">
    <property type="protein sequence ID" value="KAI9396984.1"/>
    <property type="molecule type" value="Genomic_DNA"/>
</dbReference>
<evidence type="ECO:0000313" key="2">
    <source>
        <dbReference type="Proteomes" id="UP000006729"/>
    </source>
</evidence>
<accession>A0ACC0T605</accession>
<gene>
    <name evidence="1" type="ORF">POPTR_004G214833v4</name>
</gene>
<organism evidence="1 2">
    <name type="scientific">Populus trichocarpa</name>
    <name type="common">Western balsam poplar</name>
    <name type="synonym">Populus balsamifera subsp. trichocarpa</name>
    <dbReference type="NCBI Taxonomy" id="3694"/>
    <lineage>
        <taxon>Eukaryota</taxon>
        <taxon>Viridiplantae</taxon>
        <taxon>Streptophyta</taxon>
        <taxon>Embryophyta</taxon>
        <taxon>Tracheophyta</taxon>
        <taxon>Spermatophyta</taxon>
        <taxon>Magnoliopsida</taxon>
        <taxon>eudicotyledons</taxon>
        <taxon>Gunneridae</taxon>
        <taxon>Pentapetalae</taxon>
        <taxon>rosids</taxon>
        <taxon>fabids</taxon>
        <taxon>Malpighiales</taxon>
        <taxon>Salicaceae</taxon>
        <taxon>Saliceae</taxon>
        <taxon>Populus</taxon>
    </lineage>
</organism>
<comment type="caution">
    <text evidence="1">The sequence shown here is derived from an EMBL/GenBank/DDBJ whole genome shotgun (WGS) entry which is preliminary data.</text>
</comment>